<dbReference type="RefSeq" id="WP_121658937.1">
    <property type="nucleotide sequence ID" value="NZ_BMEK01000002.1"/>
</dbReference>
<dbReference type="Gene3D" id="3.30.70.100">
    <property type="match status" value="1"/>
</dbReference>
<dbReference type="PANTHER" id="PTHR34389">
    <property type="entry name" value="L-RHAMNOSE MUTAROTASE"/>
    <property type="match status" value="1"/>
</dbReference>
<organism evidence="1 2">
    <name type="scientific">Mycetocola zhadangensis</name>
    <dbReference type="NCBI Taxonomy" id="1164595"/>
    <lineage>
        <taxon>Bacteria</taxon>
        <taxon>Bacillati</taxon>
        <taxon>Actinomycetota</taxon>
        <taxon>Actinomycetes</taxon>
        <taxon>Micrococcales</taxon>
        <taxon>Microbacteriaceae</taxon>
        <taxon>Mycetocola</taxon>
    </lineage>
</organism>
<dbReference type="AlphaFoldDB" id="A0A3L7J5S5"/>
<accession>A0A3L7J5S5</accession>
<dbReference type="EMBL" id="RCWJ01000002">
    <property type="protein sequence ID" value="RLQ83892.1"/>
    <property type="molecule type" value="Genomic_DNA"/>
</dbReference>
<sequence>MDSETGRVCFLMHLKPERVDDYLAAHETVWPEMLEALSACGWRNYSLFLHKEDGLVVGYLETDDFDRARAEMDRTDVNARWQATMAGFLAEETAPDQTMMQLHEYFHLA</sequence>
<proteinExistence type="predicted"/>
<dbReference type="OrthoDB" id="9799608at2"/>
<reference evidence="1 2" key="1">
    <citation type="submission" date="2018-10" db="EMBL/GenBank/DDBJ databases">
        <authorList>
            <person name="Li J."/>
        </authorList>
    </citation>
    <scope>NUCLEOTIDE SEQUENCE [LARGE SCALE GENOMIC DNA]</scope>
    <source>
        <strain evidence="1 2">ZD1-4</strain>
    </source>
</reference>
<protein>
    <submittedName>
        <fullName evidence="1">L-rhamnose mutarotase</fullName>
    </submittedName>
</protein>
<dbReference type="SUPFAM" id="SSF54909">
    <property type="entry name" value="Dimeric alpha+beta barrel"/>
    <property type="match status" value="1"/>
</dbReference>
<dbReference type="Pfam" id="PF05336">
    <property type="entry name" value="rhaM"/>
    <property type="match status" value="1"/>
</dbReference>
<dbReference type="Proteomes" id="UP000282460">
    <property type="component" value="Unassembled WGS sequence"/>
</dbReference>
<gene>
    <name evidence="1" type="ORF">D9V28_06465</name>
</gene>
<dbReference type="GO" id="GO:0016857">
    <property type="term" value="F:racemase and epimerase activity, acting on carbohydrates and derivatives"/>
    <property type="evidence" value="ECO:0007669"/>
    <property type="project" value="InterPro"/>
</dbReference>
<dbReference type="PANTHER" id="PTHR34389:SF2">
    <property type="entry name" value="L-RHAMNOSE MUTAROTASE"/>
    <property type="match status" value="1"/>
</dbReference>
<keyword evidence="2" id="KW-1185">Reference proteome</keyword>
<evidence type="ECO:0000313" key="2">
    <source>
        <dbReference type="Proteomes" id="UP000282460"/>
    </source>
</evidence>
<comment type="caution">
    <text evidence="1">The sequence shown here is derived from an EMBL/GenBank/DDBJ whole genome shotgun (WGS) entry which is preliminary data.</text>
</comment>
<name>A0A3L7J5S5_9MICO</name>
<dbReference type="GO" id="GO:0019301">
    <property type="term" value="P:rhamnose catabolic process"/>
    <property type="evidence" value="ECO:0007669"/>
    <property type="project" value="TreeGrafter"/>
</dbReference>
<dbReference type="InterPro" id="IPR011008">
    <property type="entry name" value="Dimeric_a/b-barrel"/>
</dbReference>
<dbReference type="InterPro" id="IPR008000">
    <property type="entry name" value="Rham/fucose_mutarotase"/>
</dbReference>
<evidence type="ECO:0000313" key="1">
    <source>
        <dbReference type="EMBL" id="RLQ83892.1"/>
    </source>
</evidence>